<evidence type="ECO:0000313" key="3">
    <source>
        <dbReference type="EMBL" id="KUN58473.1"/>
    </source>
</evidence>
<protein>
    <submittedName>
        <fullName evidence="3">Uncharacterized protein</fullName>
    </submittedName>
</protein>
<proteinExistence type="predicted"/>
<comment type="caution">
    <text evidence="3">The sequence shown here is derived from an EMBL/GenBank/DDBJ whole genome shotgun (WGS) entry which is preliminary data.</text>
</comment>
<sequence>MAQTRAEQTGGYDASLFFLLGRGMLGLLPILVLPRGPRVDQATQDKSPGHRSTTQRRTIGTRTGASTAHHL</sequence>
<name>A0A101RMW0_9ACTN</name>
<gene>
    <name evidence="3" type="ORF">AQJ54_41165</name>
</gene>
<keyword evidence="2" id="KW-1133">Transmembrane helix</keyword>
<keyword evidence="4" id="KW-1185">Reference proteome</keyword>
<reference evidence="3 4" key="1">
    <citation type="submission" date="2015-10" db="EMBL/GenBank/DDBJ databases">
        <title>Draft genome sequence of Streptomyces griseorubiginosus DSM 40469, type strain for the species Streptomyces griseorubiginosus.</title>
        <authorList>
            <person name="Ruckert C."/>
            <person name="Winkler A."/>
            <person name="Kalinowski J."/>
            <person name="Kampfer P."/>
            <person name="Glaeser S."/>
        </authorList>
    </citation>
    <scope>NUCLEOTIDE SEQUENCE [LARGE SCALE GENOMIC DNA]</scope>
    <source>
        <strain evidence="3 4">DSM 40469</strain>
    </source>
</reference>
<accession>A0A101RMW0</accession>
<feature type="region of interest" description="Disordered" evidence="1">
    <location>
        <begin position="39"/>
        <end position="71"/>
    </location>
</feature>
<keyword evidence="2" id="KW-0812">Transmembrane</keyword>
<accession>A0A117PKD2</accession>
<dbReference type="AlphaFoldDB" id="A0A101RMW0"/>
<keyword evidence="2" id="KW-0472">Membrane</keyword>
<dbReference type="EMBL" id="LMWV01000045">
    <property type="protein sequence ID" value="KUN58473.1"/>
    <property type="molecule type" value="Genomic_DNA"/>
</dbReference>
<feature type="compositionally biased region" description="Low complexity" evidence="1">
    <location>
        <begin position="51"/>
        <end position="63"/>
    </location>
</feature>
<feature type="transmembrane region" description="Helical" evidence="2">
    <location>
        <begin position="14"/>
        <end position="33"/>
    </location>
</feature>
<dbReference type="RefSeq" id="WP_062019092.1">
    <property type="nucleotide sequence ID" value="NZ_JBPJFL010000001.1"/>
</dbReference>
<evidence type="ECO:0000256" key="1">
    <source>
        <dbReference type="SAM" id="MobiDB-lite"/>
    </source>
</evidence>
<evidence type="ECO:0000313" key="4">
    <source>
        <dbReference type="Proteomes" id="UP000054375"/>
    </source>
</evidence>
<organism evidence="3 4">
    <name type="scientific">Streptomyces griseorubiginosus</name>
    <dbReference type="NCBI Taxonomy" id="67304"/>
    <lineage>
        <taxon>Bacteria</taxon>
        <taxon>Bacillati</taxon>
        <taxon>Actinomycetota</taxon>
        <taxon>Actinomycetes</taxon>
        <taxon>Kitasatosporales</taxon>
        <taxon>Streptomycetaceae</taxon>
        <taxon>Streptomyces</taxon>
    </lineage>
</organism>
<evidence type="ECO:0000256" key="2">
    <source>
        <dbReference type="SAM" id="Phobius"/>
    </source>
</evidence>
<dbReference type="Proteomes" id="UP000054375">
    <property type="component" value="Unassembled WGS sequence"/>
</dbReference>